<dbReference type="Proteomes" id="UP000239471">
    <property type="component" value="Unassembled WGS sequence"/>
</dbReference>
<name>A0A2T0BJS3_9CLOT</name>
<keyword evidence="2" id="KW-0547">Nucleotide-binding</keyword>
<dbReference type="Pfam" id="PF04265">
    <property type="entry name" value="TPK_B1_binding"/>
    <property type="match status" value="1"/>
</dbReference>
<proteinExistence type="predicted"/>
<evidence type="ECO:0000313" key="7">
    <source>
        <dbReference type="EMBL" id="PRR84148.1"/>
    </source>
</evidence>
<evidence type="ECO:0000256" key="3">
    <source>
        <dbReference type="ARBA" id="ARBA00022777"/>
    </source>
</evidence>
<dbReference type="InterPro" id="IPR053149">
    <property type="entry name" value="TPK"/>
</dbReference>
<evidence type="ECO:0000313" key="8">
    <source>
        <dbReference type="Proteomes" id="UP000239471"/>
    </source>
</evidence>
<comment type="caution">
    <text evidence="7">The sequence shown here is derived from an EMBL/GenBank/DDBJ whole genome shotgun (WGS) entry which is preliminary data.</text>
</comment>
<dbReference type="SUPFAM" id="SSF63862">
    <property type="entry name" value="Thiamin pyrophosphokinase, substrate-binding domain"/>
    <property type="match status" value="1"/>
</dbReference>
<protein>
    <recommendedName>
        <fullName evidence="5">Thiamine diphosphokinase</fullName>
        <ecNumber evidence="5">2.7.6.2</ecNumber>
    </recommendedName>
</protein>
<dbReference type="GO" id="GO:0004788">
    <property type="term" value="F:thiamine diphosphokinase activity"/>
    <property type="evidence" value="ECO:0007669"/>
    <property type="project" value="UniProtKB-UniRule"/>
</dbReference>
<dbReference type="GO" id="GO:0030975">
    <property type="term" value="F:thiamine binding"/>
    <property type="evidence" value="ECO:0007669"/>
    <property type="project" value="InterPro"/>
</dbReference>
<dbReference type="EMBL" id="PVXQ01000003">
    <property type="protein sequence ID" value="PRR84148.1"/>
    <property type="molecule type" value="Genomic_DNA"/>
</dbReference>
<dbReference type="InterPro" id="IPR006282">
    <property type="entry name" value="Thi_PPkinase"/>
</dbReference>
<dbReference type="AlphaFoldDB" id="A0A2T0BJS3"/>
<dbReference type="RefSeq" id="WP_106058484.1">
    <property type="nucleotide sequence ID" value="NZ_PVXQ01000003.1"/>
</dbReference>
<dbReference type="NCBIfam" id="TIGR01378">
    <property type="entry name" value="thi_PPkinase"/>
    <property type="match status" value="1"/>
</dbReference>
<dbReference type="GO" id="GO:0009229">
    <property type="term" value="P:thiamine diphosphate biosynthetic process"/>
    <property type="evidence" value="ECO:0007669"/>
    <property type="project" value="InterPro"/>
</dbReference>
<dbReference type="GO" id="GO:0016301">
    <property type="term" value="F:kinase activity"/>
    <property type="evidence" value="ECO:0007669"/>
    <property type="project" value="UniProtKB-KW"/>
</dbReference>
<accession>A0A2T0BJS3</accession>
<feature type="domain" description="Thiamin pyrophosphokinase thiamin-binding" evidence="6">
    <location>
        <begin position="146"/>
        <end position="205"/>
    </location>
</feature>
<sequence length="211" mass="23456">MRAVIVSGGEPPSKSLLLSYLTKDDFLIGVDKGCNCLYDYNLKPNLILGDFDSANEEVIKAFTEDGIEMLKFNPEKDYTDSDLGYIKAKEHGANEILFFGATGSRVDHSLGNIGILLKSLSEGIKLEIIDDHNRIFLINEETTIKGTYGEIISFHALSDVVKNICIKGAKYELSGYDMKLLEPRAICNEFIDSDIRIAFDSGIIMVIFPED</sequence>
<dbReference type="PANTHER" id="PTHR41299">
    <property type="entry name" value="THIAMINE PYROPHOSPHOKINASE"/>
    <property type="match status" value="1"/>
</dbReference>
<dbReference type="PANTHER" id="PTHR41299:SF1">
    <property type="entry name" value="THIAMINE PYROPHOSPHOKINASE"/>
    <property type="match status" value="1"/>
</dbReference>
<evidence type="ECO:0000256" key="5">
    <source>
        <dbReference type="NCBIfam" id="TIGR01378"/>
    </source>
</evidence>
<keyword evidence="3 7" id="KW-0418">Kinase</keyword>
<evidence type="ECO:0000256" key="4">
    <source>
        <dbReference type="ARBA" id="ARBA00022840"/>
    </source>
</evidence>
<gene>
    <name evidence="7" type="primary">thiN</name>
    <name evidence="7" type="ORF">CLVI_04460</name>
</gene>
<dbReference type="OrthoDB" id="9804377at2"/>
<dbReference type="GO" id="GO:0006772">
    <property type="term" value="P:thiamine metabolic process"/>
    <property type="evidence" value="ECO:0007669"/>
    <property type="project" value="UniProtKB-UniRule"/>
</dbReference>
<dbReference type="SUPFAM" id="SSF63999">
    <property type="entry name" value="Thiamin pyrophosphokinase, catalytic domain"/>
    <property type="match status" value="1"/>
</dbReference>
<organism evidence="7 8">
    <name type="scientific">Clostridium vincentii</name>
    <dbReference type="NCBI Taxonomy" id="52704"/>
    <lineage>
        <taxon>Bacteria</taxon>
        <taxon>Bacillati</taxon>
        <taxon>Bacillota</taxon>
        <taxon>Clostridia</taxon>
        <taxon>Eubacteriales</taxon>
        <taxon>Clostridiaceae</taxon>
        <taxon>Clostridium</taxon>
    </lineage>
</organism>
<reference evidence="7 8" key="1">
    <citation type="submission" date="2018-03" db="EMBL/GenBank/DDBJ databases">
        <title>Genome sequence of Clostridium vincentii DSM 10228.</title>
        <authorList>
            <person name="Poehlein A."/>
            <person name="Daniel R."/>
        </authorList>
    </citation>
    <scope>NUCLEOTIDE SEQUENCE [LARGE SCALE GENOMIC DNA]</scope>
    <source>
        <strain evidence="7 8">DSM 10228</strain>
    </source>
</reference>
<dbReference type="InterPro" id="IPR036371">
    <property type="entry name" value="TPK_B1-bd_sf"/>
</dbReference>
<evidence type="ECO:0000256" key="1">
    <source>
        <dbReference type="ARBA" id="ARBA00022679"/>
    </source>
</evidence>
<dbReference type="InterPro" id="IPR007373">
    <property type="entry name" value="Thiamin_PyroPKinase_B1-bd"/>
</dbReference>
<keyword evidence="4" id="KW-0067">ATP-binding</keyword>
<evidence type="ECO:0000256" key="2">
    <source>
        <dbReference type="ARBA" id="ARBA00022741"/>
    </source>
</evidence>
<dbReference type="Gene3D" id="3.40.50.10240">
    <property type="entry name" value="Thiamin pyrophosphokinase, catalytic domain"/>
    <property type="match status" value="1"/>
</dbReference>
<dbReference type="InterPro" id="IPR007371">
    <property type="entry name" value="TPK_catalytic"/>
</dbReference>
<evidence type="ECO:0000259" key="6">
    <source>
        <dbReference type="SMART" id="SM00983"/>
    </source>
</evidence>
<keyword evidence="8" id="KW-1185">Reference proteome</keyword>
<dbReference type="Pfam" id="PF04263">
    <property type="entry name" value="TPK_catalytic"/>
    <property type="match status" value="1"/>
</dbReference>
<dbReference type="InterPro" id="IPR036759">
    <property type="entry name" value="TPK_catalytic_sf"/>
</dbReference>
<dbReference type="EC" id="2.7.6.2" evidence="5"/>
<dbReference type="SMART" id="SM00983">
    <property type="entry name" value="TPK_B1_binding"/>
    <property type="match status" value="1"/>
</dbReference>
<dbReference type="CDD" id="cd07995">
    <property type="entry name" value="TPK"/>
    <property type="match status" value="1"/>
</dbReference>
<keyword evidence="1 7" id="KW-0808">Transferase</keyword>
<dbReference type="GO" id="GO:0005524">
    <property type="term" value="F:ATP binding"/>
    <property type="evidence" value="ECO:0007669"/>
    <property type="project" value="UniProtKB-KW"/>
</dbReference>